<feature type="transmembrane region" description="Helical" evidence="1">
    <location>
        <begin position="94"/>
        <end position="114"/>
    </location>
</feature>
<reference evidence="2" key="1">
    <citation type="journal article" date="2019" name="PLoS Negl. Trop. Dis.">
        <title>Revisiting the worldwide diversity of Leptospira species in the environment.</title>
        <authorList>
            <person name="Vincent A.T."/>
            <person name="Schiettekatte O."/>
            <person name="Bourhy P."/>
            <person name="Veyrier F.J."/>
            <person name="Picardeau M."/>
        </authorList>
    </citation>
    <scope>NUCLEOTIDE SEQUENCE [LARGE SCALE GENOMIC DNA]</scope>
    <source>
        <strain evidence="2">201800299</strain>
    </source>
</reference>
<keyword evidence="1" id="KW-1133">Transmembrane helix</keyword>
<name>A0A5F1YHS7_9LEPT</name>
<evidence type="ECO:0000313" key="3">
    <source>
        <dbReference type="Proteomes" id="UP000298277"/>
    </source>
</evidence>
<dbReference type="AlphaFoldDB" id="A0A5F1YHS7"/>
<keyword evidence="1" id="KW-0472">Membrane</keyword>
<proteinExistence type="predicted"/>
<organism evidence="2 3">
    <name type="scientific">Leptospira gomenensis</name>
    <dbReference type="NCBI Taxonomy" id="2484974"/>
    <lineage>
        <taxon>Bacteria</taxon>
        <taxon>Pseudomonadati</taxon>
        <taxon>Spirochaetota</taxon>
        <taxon>Spirochaetia</taxon>
        <taxon>Leptospirales</taxon>
        <taxon>Leptospiraceae</taxon>
        <taxon>Leptospira</taxon>
    </lineage>
</organism>
<keyword evidence="1" id="KW-0812">Transmembrane</keyword>
<dbReference type="EMBL" id="RQFA01000024">
    <property type="protein sequence ID" value="TGK36205.1"/>
    <property type="molecule type" value="Genomic_DNA"/>
</dbReference>
<dbReference type="Proteomes" id="UP000298277">
    <property type="component" value="Unassembled WGS sequence"/>
</dbReference>
<evidence type="ECO:0000256" key="1">
    <source>
        <dbReference type="SAM" id="Phobius"/>
    </source>
</evidence>
<dbReference type="RefSeq" id="WP_135595542.1">
    <property type="nucleotide sequence ID" value="NZ_RQEZ01000086.1"/>
</dbReference>
<dbReference type="OrthoDB" id="1371234at2"/>
<keyword evidence="3" id="KW-1185">Reference proteome</keyword>
<evidence type="ECO:0000313" key="2">
    <source>
        <dbReference type="EMBL" id="TGK36205.1"/>
    </source>
</evidence>
<gene>
    <name evidence="2" type="ORF">EHQ17_04635</name>
</gene>
<dbReference type="Pfam" id="PF10097">
    <property type="entry name" value="DUF2335"/>
    <property type="match status" value="1"/>
</dbReference>
<sequence>MSDQQKEEAKQPERNKFINVDLGNPHLQKIQTRQVISASYQGPFPPPEMLAKYENILPGFTERTMKILEKQTDHRFRSEDKIIDKSFSHQKTGLWLGGGICALAILSGTAISIINPESAAGFAVIISALAGLVGVFVTGVVISKKAERTEEIAIDQTDELPPHISKM</sequence>
<protein>
    <submittedName>
        <fullName evidence="2">DUF2335 domain-containing protein</fullName>
    </submittedName>
</protein>
<accession>A0A5F1YHS7</accession>
<feature type="transmembrane region" description="Helical" evidence="1">
    <location>
        <begin position="120"/>
        <end position="142"/>
    </location>
</feature>
<comment type="caution">
    <text evidence="2">The sequence shown here is derived from an EMBL/GenBank/DDBJ whole genome shotgun (WGS) entry which is preliminary data.</text>
</comment>
<dbReference type="InterPro" id="IPR019284">
    <property type="entry name" value="RP532"/>
</dbReference>